<sequence length="345" mass="38754">MASLDIFNQDPFSTVSLTAAVDKYPYQPQALGELNIFEDDPIRTTALVVEQRQGQLVVIPLSERGEEGTQRTTEKRQARYFDIPRLRHADTIYANELQNIRAFGTESELMQVQDEVARRLAGPTGLLKNIEYTWEFQRLAAVQGLFTDSDGTVRYDWFQEFGITKPSEVGFNLGAGTQNSLRPICNQITRSMARKAQGAFTPSTKVFALAGDAFYDAFVNHPDVIRTFVNWSDAVEIRGGSAGGAFKAFEFGGITWLNYRGSDDNTTIKIPDDKVKFFPVGAPGIFRRALAPGESFQWVNTPGKPVYVVPIMDRDRNEWWKMEVSSYPLHICTRPEVLQSGRSEA</sequence>
<accession>A0A6B2MQ52</accession>
<comment type="caution">
    <text evidence="1">The sequence shown here is derived from an EMBL/GenBank/DDBJ whole genome shotgun (WGS) entry which is preliminary data.</text>
</comment>
<dbReference type="InterPro" id="IPR005564">
    <property type="entry name" value="Major_capsid_GpE"/>
</dbReference>
<evidence type="ECO:0000313" key="1">
    <source>
        <dbReference type="EMBL" id="NDV77079.1"/>
    </source>
</evidence>
<dbReference type="Pfam" id="PF03864">
    <property type="entry name" value="Phage_cap_E"/>
    <property type="match status" value="1"/>
</dbReference>
<dbReference type="AlphaFoldDB" id="A0A6B2MQ52"/>
<reference evidence="1" key="1">
    <citation type="submission" date="2019-11" db="EMBL/GenBank/DDBJ databases">
        <title>Burkholderia cenocepacia CF.</title>
        <authorList>
            <person name="Vianna E.F."/>
            <person name="Marques E.A."/>
            <person name="Albano R.M."/>
            <person name="Leao R.S."/>
        </authorList>
    </citation>
    <scope>NUCLEOTIDE SEQUENCE</scope>
    <source>
        <strain evidence="1">MS-2140</strain>
    </source>
</reference>
<gene>
    <name evidence="1" type="ORF">GFJ35_34270</name>
</gene>
<name>A0A6B2MQ52_9BURK</name>
<organism evidence="1">
    <name type="scientific">Burkholderia cenocepacia</name>
    <dbReference type="NCBI Taxonomy" id="95486"/>
    <lineage>
        <taxon>Bacteria</taxon>
        <taxon>Pseudomonadati</taxon>
        <taxon>Pseudomonadota</taxon>
        <taxon>Betaproteobacteria</taxon>
        <taxon>Burkholderiales</taxon>
        <taxon>Burkholderiaceae</taxon>
        <taxon>Burkholderia</taxon>
        <taxon>Burkholderia cepacia complex</taxon>
    </lineage>
</organism>
<proteinExistence type="predicted"/>
<protein>
    <submittedName>
        <fullName evidence="1">Major capsid protein</fullName>
    </submittedName>
</protein>
<dbReference type="EMBL" id="JAAEAM010000063">
    <property type="protein sequence ID" value="NDV77079.1"/>
    <property type="molecule type" value="Genomic_DNA"/>
</dbReference>
<dbReference type="RefSeq" id="WP_163126166.1">
    <property type="nucleotide sequence ID" value="NZ_JAAEAM010000063.1"/>
</dbReference>